<dbReference type="AlphaFoldDB" id="A0A1N7Q9U4"/>
<protein>
    <submittedName>
        <fullName evidence="2">Protein N-acetyltransferase, RimJ/RimL family</fullName>
    </submittedName>
</protein>
<feature type="domain" description="N-acetyltransferase" evidence="1">
    <location>
        <begin position="12"/>
        <end position="178"/>
    </location>
</feature>
<dbReference type="EMBL" id="FTOH01000016">
    <property type="protein sequence ID" value="SIT19479.1"/>
    <property type="molecule type" value="Genomic_DNA"/>
</dbReference>
<gene>
    <name evidence="2" type="ORF">SAMN05421686_11628</name>
</gene>
<dbReference type="InterPro" id="IPR000182">
    <property type="entry name" value="GNAT_dom"/>
</dbReference>
<dbReference type="SUPFAM" id="SSF55729">
    <property type="entry name" value="Acyl-CoA N-acyltransferases (Nat)"/>
    <property type="match status" value="1"/>
</dbReference>
<dbReference type="PROSITE" id="PS51186">
    <property type="entry name" value="GNAT"/>
    <property type="match status" value="1"/>
</dbReference>
<dbReference type="Proteomes" id="UP000185639">
    <property type="component" value="Unassembled WGS sequence"/>
</dbReference>
<evidence type="ECO:0000313" key="3">
    <source>
        <dbReference type="Proteomes" id="UP000185639"/>
    </source>
</evidence>
<proteinExistence type="predicted"/>
<dbReference type="RefSeq" id="WP_217693618.1">
    <property type="nucleotide sequence ID" value="NZ_FTOH01000016.1"/>
</dbReference>
<accession>A0A1N7Q9U4</accession>
<dbReference type="Gene3D" id="3.40.630.30">
    <property type="match status" value="1"/>
</dbReference>
<sequence>MFEQIVLEDDKVIMRPMSIEDTKGFSSIAFDEDLWRYYVMKLSSDLELANYIVSSIEENKAGRQHVFTIIDKATGLIVGSTSFGNISLKDRRVEIGWTWLGRKFQGTGINDHCKYLLLAYAFEQAGMLRVEFKTDVLNLAARNALKKFGATEEGILRSHTLMQDGRRRDTIYYSVLASEWDDVKSKLIKKIAM</sequence>
<name>A0A1N7Q9U4_9GAMM</name>
<reference evidence="3" key="1">
    <citation type="submission" date="2017-01" db="EMBL/GenBank/DDBJ databases">
        <authorList>
            <person name="Varghese N."/>
            <person name="Submissions S."/>
        </authorList>
    </citation>
    <scope>NUCLEOTIDE SEQUENCE [LARGE SCALE GENOMIC DNA]</scope>
    <source>
        <strain evidence="3">DSM 24913</strain>
    </source>
</reference>
<dbReference type="STRING" id="484498.SAMN05421686_11628"/>
<dbReference type="PANTHER" id="PTHR43610:SF1">
    <property type="entry name" value="N-ACETYLTRANSFERASE DOMAIN-CONTAINING PROTEIN"/>
    <property type="match status" value="1"/>
</dbReference>
<dbReference type="GO" id="GO:0016747">
    <property type="term" value="F:acyltransferase activity, transferring groups other than amino-acyl groups"/>
    <property type="evidence" value="ECO:0007669"/>
    <property type="project" value="InterPro"/>
</dbReference>
<keyword evidence="2" id="KW-0808">Transferase</keyword>
<dbReference type="InterPro" id="IPR016181">
    <property type="entry name" value="Acyl_CoA_acyltransferase"/>
</dbReference>
<keyword evidence="3" id="KW-1185">Reference proteome</keyword>
<organism evidence="2 3">
    <name type="scientific">Thalassolituus maritimus</name>
    <dbReference type="NCBI Taxonomy" id="484498"/>
    <lineage>
        <taxon>Bacteria</taxon>
        <taxon>Pseudomonadati</taxon>
        <taxon>Pseudomonadota</taxon>
        <taxon>Gammaproteobacteria</taxon>
        <taxon>Oceanospirillales</taxon>
        <taxon>Oceanospirillaceae</taxon>
        <taxon>Thalassolituus</taxon>
    </lineage>
</organism>
<evidence type="ECO:0000259" key="1">
    <source>
        <dbReference type="PROSITE" id="PS51186"/>
    </source>
</evidence>
<dbReference type="PANTHER" id="PTHR43610">
    <property type="entry name" value="BLL6696 PROTEIN"/>
    <property type="match status" value="1"/>
</dbReference>
<evidence type="ECO:0000313" key="2">
    <source>
        <dbReference type="EMBL" id="SIT19479.1"/>
    </source>
</evidence>
<dbReference type="Pfam" id="PF13302">
    <property type="entry name" value="Acetyltransf_3"/>
    <property type="match status" value="1"/>
</dbReference>